<accession>A0A6B0UMU6</accession>
<dbReference type="AlphaFoldDB" id="A0A6B0UMU6"/>
<proteinExistence type="predicted"/>
<evidence type="ECO:0000256" key="1">
    <source>
        <dbReference type="SAM" id="MobiDB-lite"/>
    </source>
</evidence>
<dbReference type="EMBL" id="GIFC01008893">
    <property type="protein sequence ID" value="MXU90976.1"/>
    <property type="molecule type" value="Transcribed_RNA"/>
</dbReference>
<feature type="region of interest" description="Disordered" evidence="1">
    <location>
        <begin position="31"/>
        <end position="70"/>
    </location>
</feature>
<sequence length="119" mass="13611">MRSIFLLETAACVSLTLSRWLTIPREPLIGSSGEQTDKARQRTQKLKENARRRNNCARGGHHRRRYLPGATHDYARETKVRYFPLDGERRHPTGRPCWNTPALTVALLLCPCNGPFVAR</sequence>
<organism evidence="3">
    <name type="scientific">Ixodes ricinus</name>
    <name type="common">Common tick</name>
    <name type="synonym">Acarus ricinus</name>
    <dbReference type="NCBI Taxonomy" id="34613"/>
    <lineage>
        <taxon>Eukaryota</taxon>
        <taxon>Metazoa</taxon>
        <taxon>Ecdysozoa</taxon>
        <taxon>Arthropoda</taxon>
        <taxon>Chelicerata</taxon>
        <taxon>Arachnida</taxon>
        <taxon>Acari</taxon>
        <taxon>Parasitiformes</taxon>
        <taxon>Ixodida</taxon>
        <taxon>Ixodoidea</taxon>
        <taxon>Ixodidae</taxon>
        <taxon>Ixodinae</taxon>
        <taxon>Ixodes</taxon>
    </lineage>
</organism>
<feature type="compositionally biased region" description="Basic residues" evidence="1">
    <location>
        <begin position="52"/>
        <end position="66"/>
    </location>
</feature>
<reference evidence="3" key="1">
    <citation type="submission" date="2019-12" db="EMBL/GenBank/DDBJ databases">
        <title>An insight into the sialome of adult female Ixodes ricinus ticks feeding for 6 days.</title>
        <authorList>
            <person name="Perner J."/>
            <person name="Ribeiro J.M.C."/>
        </authorList>
    </citation>
    <scope>NUCLEOTIDE SEQUENCE</scope>
    <source>
        <strain evidence="3">Semi-engorged</strain>
        <tissue evidence="3">Salivary glands</tissue>
    </source>
</reference>
<protein>
    <submittedName>
        <fullName evidence="3">Putative secreted protein</fullName>
    </submittedName>
</protein>
<feature type="signal peptide" evidence="2">
    <location>
        <begin position="1"/>
        <end position="18"/>
    </location>
</feature>
<feature type="chain" id="PRO_5025645139" evidence="2">
    <location>
        <begin position="19"/>
        <end position="119"/>
    </location>
</feature>
<evidence type="ECO:0000256" key="2">
    <source>
        <dbReference type="SAM" id="SignalP"/>
    </source>
</evidence>
<evidence type="ECO:0000313" key="3">
    <source>
        <dbReference type="EMBL" id="MXU90976.1"/>
    </source>
</evidence>
<name>A0A6B0UMU6_IXORI</name>
<feature type="compositionally biased region" description="Basic and acidic residues" evidence="1">
    <location>
        <begin position="35"/>
        <end position="51"/>
    </location>
</feature>
<keyword evidence="2" id="KW-0732">Signal</keyword>